<proteinExistence type="predicted"/>
<feature type="region of interest" description="Disordered" evidence="1">
    <location>
        <begin position="1"/>
        <end position="22"/>
    </location>
</feature>
<accession>A0ABY8EQA8</accession>
<sequence>MAVATEARSHVTSPRGRPAASEGGCRRTMVILALRSRIAASPALRAGARTLHTSRVACGEHAPTSAAQTAEYPAEGFNSSLWKYGLLAAVGGWAAYRLTSNKKASEEPSAITRLIESLSTSAEDTAANNQRHLDWAMKKAESQLLIQDAQKPSAHRVINLNAFEQFPRRNLPVGGEIDVSGLKLNPERT</sequence>
<organism evidence="2 3">
    <name type="scientific">Malassezia furfur</name>
    <name type="common">Pityriasis versicolor infection agent</name>
    <name type="synonym">Pityrosporum furfur</name>
    <dbReference type="NCBI Taxonomy" id="55194"/>
    <lineage>
        <taxon>Eukaryota</taxon>
        <taxon>Fungi</taxon>
        <taxon>Dikarya</taxon>
        <taxon>Basidiomycota</taxon>
        <taxon>Ustilaginomycotina</taxon>
        <taxon>Malasseziomycetes</taxon>
        <taxon>Malasseziales</taxon>
        <taxon>Malasseziaceae</taxon>
        <taxon>Malassezia</taxon>
    </lineage>
</organism>
<dbReference type="InterPro" id="IPR034444">
    <property type="entry name" value="Nuo17.8"/>
</dbReference>
<dbReference type="EMBL" id="CP046235">
    <property type="protein sequence ID" value="WFD47139.1"/>
    <property type="molecule type" value="Genomic_DNA"/>
</dbReference>
<gene>
    <name evidence="2" type="ORF">GLX27_001787</name>
</gene>
<evidence type="ECO:0000313" key="2">
    <source>
        <dbReference type="EMBL" id="WFD47139.1"/>
    </source>
</evidence>
<keyword evidence="3" id="KW-1185">Reference proteome</keyword>
<name>A0ABY8EQA8_MALFU</name>
<dbReference type="Proteomes" id="UP000818624">
    <property type="component" value="Chromosome 2"/>
</dbReference>
<reference evidence="2 3" key="1">
    <citation type="journal article" date="2020" name="Elife">
        <title>Loss of centromere function drives karyotype evolution in closely related Malassezia species.</title>
        <authorList>
            <person name="Sankaranarayanan S.R."/>
            <person name="Ianiri G."/>
            <person name="Coelho M.A."/>
            <person name="Reza M.H."/>
            <person name="Thimmappa B.C."/>
            <person name="Ganguly P."/>
            <person name="Vadnala R.N."/>
            <person name="Sun S."/>
            <person name="Siddharthan R."/>
            <person name="Tellgren-Roth C."/>
            <person name="Dawson T.L."/>
            <person name="Heitman J."/>
            <person name="Sanyal K."/>
        </authorList>
    </citation>
    <scope>NUCLEOTIDE SEQUENCE [LARGE SCALE GENOMIC DNA]</scope>
    <source>
        <strain evidence="2">CBS14141</strain>
    </source>
</reference>
<dbReference type="PANTHER" id="PTHR42100:SF1">
    <property type="entry name" value="OXIDOREDUCTASE 178 KDA SUBUNIT, PUTATIVE (AFU_ORTHOLOGUE AFUA_8G04320)-RELATED"/>
    <property type="match status" value="1"/>
</dbReference>
<evidence type="ECO:0000256" key="1">
    <source>
        <dbReference type="SAM" id="MobiDB-lite"/>
    </source>
</evidence>
<protein>
    <submittedName>
        <fullName evidence="2">Uncharacterized protein</fullName>
    </submittedName>
</protein>
<evidence type="ECO:0000313" key="3">
    <source>
        <dbReference type="Proteomes" id="UP000818624"/>
    </source>
</evidence>
<dbReference type="PANTHER" id="PTHR42100">
    <property type="entry name" value="OXIDOREDUCTASE 178 KDA SUBUNIT, PUTATIVE (AFU_ORTHOLOGUE AFUA_8G04320)-RELATED"/>
    <property type="match status" value="1"/>
</dbReference>